<reference evidence="2" key="1">
    <citation type="journal article" date="2024" name="Proc. Natl. Acad. Sci. U.S.A.">
        <title>Extraordinary preservation of gene collinearity over three hundred million years revealed in homosporous lycophytes.</title>
        <authorList>
            <person name="Li C."/>
            <person name="Wickell D."/>
            <person name="Kuo L.Y."/>
            <person name="Chen X."/>
            <person name="Nie B."/>
            <person name="Liao X."/>
            <person name="Peng D."/>
            <person name="Ji J."/>
            <person name="Jenkins J."/>
            <person name="Williams M."/>
            <person name="Shu S."/>
            <person name="Plott C."/>
            <person name="Barry K."/>
            <person name="Rajasekar S."/>
            <person name="Grimwood J."/>
            <person name="Han X."/>
            <person name="Sun S."/>
            <person name="Hou Z."/>
            <person name="He W."/>
            <person name="Dai G."/>
            <person name="Sun C."/>
            <person name="Schmutz J."/>
            <person name="Leebens-Mack J.H."/>
            <person name="Li F.W."/>
            <person name="Wang L."/>
        </authorList>
    </citation>
    <scope>NUCLEOTIDE SEQUENCE [LARGE SCALE GENOMIC DNA]</scope>
    <source>
        <strain evidence="2">cv. PW_Plant_1</strain>
    </source>
</reference>
<name>A0ACC2BB42_DIPCM</name>
<comment type="caution">
    <text evidence="1">The sequence shown here is derived from an EMBL/GenBank/DDBJ whole genome shotgun (WGS) entry which is preliminary data.</text>
</comment>
<accession>A0ACC2BB42</accession>
<proteinExistence type="predicted"/>
<protein>
    <submittedName>
        <fullName evidence="1">Uncharacterized protein</fullName>
    </submittedName>
</protein>
<evidence type="ECO:0000313" key="2">
    <source>
        <dbReference type="Proteomes" id="UP001162992"/>
    </source>
</evidence>
<gene>
    <name evidence="1" type="ORF">O6H91_16G031100</name>
</gene>
<dbReference type="Proteomes" id="UP001162992">
    <property type="component" value="Chromosome 16"/>
</dbReference>
<sequence>MIHRHRCPADPSPSLPHSLSPAMAQPPPLNMDSSYVENKSRTFPMDVSSAGADKLRLTVKEKLQEFMESYTDDVLAEYVVVLVGHGKQKAQTTADLEAFLGNQSEAFVSWLWDHLSAHKDLYVSTSQHRNGRCKDVTEREHHSRKRQANAVSTALEDKAFCAVIKELPRLSQKESSQICTNWPKKNLGKHASSSGRDEATYSYEGQGYNGHENKGKEHYNQNREAKRRRSPELLCRRTKDRLLEKIPRKKQSSLSHVRASRRLLESAVREAVAPAVSFLQRESTLKRIRSVISAETDYAGVLLEPAGSRHPLKSQITLSRQDASLCSAMVVTGKAATAAAENVNSFKQSRAKPMNNVWDRLGKTSNQSQWVQKEAIEGICKKEQSFQDYQQGRLADGESLTVEEGMVSDEIEERLLSDGHDWTDAANTFKGEEAVTLDEEFVPAEGMAMILDEVGITSAKGCCLANKCLGGAMLSDVIKKEHIKDKAGLNESVNIEYIKGSSDSETDRINAPGFSLNGSQESAHEFLMLTDVDVNPLKDSSNCEMGSLYSCSSDNVQRESGLPKAQNVDFTPEIDVSEIKRRMHQVEVEMTKLRARQVEVSKKVQKITAAPVSVWVHFNVGAKPSGPSQSSEDHVDGHSVFVTNVHFAATKDALSVHFANCGDISRVTMLTDEVTGKPKGSAIVEFTSKEGVEKALNLNDSNFLSRPLKVVRKDQTSLELSSVARPSLIPTLHIPVQNVARGSTFGQPSLAPRRPLRLFRSFPATHHLQWKRESCSPGAVNTIQAAANHLDGLSIRPACPPDHTLSMNAFISPMRLKRSLSYVRSAQDSPSEAPNIVHEQKAGYLRRAEEILLADDPAL</sequence>
<evidence type="ECO:0000313" key="1">
    <source>
        <dbReference type="EMBL" id="KAJ7526994.1"/>
    </source>
</evidence>
<keyword evidence="2" id="KW-1185">Reference proteome</keyword>
<dbReference type="EMBL" id="CM055107">
    <property type="protein sequence ID" value="KAJ7526994.1"/>
    <property type="molecule type" value="Genomic_DNA"/>
</dbReference>
<organism evidence="1 2">
    <name type="scientific">Diphasiastrum complanatum</name>
    <name type="common">Issler's clubmoss</name>
    <name type="synonym">Lycopodium complanatum</name>
    <dbReference type="NCBI Taxonomy" id="34168"/>
    <lineage>
        <taxon>Eukaryota</taxon>
        <taxon>Viridiplantae</taxon>
        <taxon>Streptophyta</taxon>
        <taxon>Embryophyta</taxon>
        <taxon>Tracheophyta</taxon>
        <taxon>Lycopodiopsida</taxon>
        <taxon>Lycopodiales</taxon>
        <taxon>Lycopodiaceae</taxon>
        <taxon>Lycopodioideae</taxon>
        <taxon>Diphasiastrum</taxon>
    </lineage>
</organism>